<evidence type="ECO:0000256" key="1">
    <source>
        <dbReference type="ARBA" id="ARBA00004609"/>
    </source>
</evidence>
<proteinExistence type="predicted"/>
<comment type="caution">
    <text evidence="10">The sequence shown here is derived from an EMBL/GenBank/DDBJ whole genome shotgun (WGS) entry which is preliminary data.</text>
</comment>
<dbReference type="GO" id="GO:0005886">
    <property type="term" value="C:plasma membrane"/>
    <property type="evidence" value="ECO:0007669"/>
    <property type="project" value="UniProtKB-SubCell"/>
</dbReference>
<dbReference type="PANTHER" id="PTHR43123:SF1">
    <property type="entry name" value="POLYSACCHARIDE DEACETYLASE-RELATED"/>
    <property type="match status" value="1"/>
</dbReference>
<feature type="region of interest" description="Disordered" evidence="8">
    <location>
        <begin position="1"/>
        <end position="27"/>
    </location>
</feature>
<dbReference type="GO" id="GO:0098552">
    <property type="term" value="C:side of membrane"/>
    <property type="evidence" value="ECO:0007669"/>
    <property type="project" value="UniProtKB-KW"/>
</dbReference>
<evidence type="ECO:0000256" key="3">
    <source>
        <dbReference type="ARBA" id="ARBA00022622"/>
    </source>
</evidence>
<evidence type="ECO:0000256" key="8">
    <source>
        <dbReference type="SAM" id="MobiDB-lite"/>
    </source>
</evidence>
<dbReference type="Gene3D" id="3.20.20.370">
    <property type="entry name" value="Glycoside hydrolase/deacetylase"/>
    <property type="match status" value="1"/>
</dbReference>
<keyword evidence="6" id="KW-0449">Lipoprotein</keyword>
<keyword evidence="2" id="KW-1003">Cell membrane</keyword>
<evidence type="ECO:0000256" key="5">
    <source>
        <dbReference type="ARBA" id="ARBA00023180"/>
    </source>
</evidence>
<keyword evidence="5" id="KW-0325">Glycoprotein</keyword>
<dbReference type="PROSITE" id="PS51677">
    <property type="entry name" value="NODB"/>
    <property type="match status" value="1"/>
</dbReference>
<keyword evidence="4" id="KW-0472">Membrane</keyword>
<evidence type="ECO:0000313" key="11">
    <source>
        <dbReference type="Proteomes" id="UP000193986"/>
    </source>
</evidence>
<gene>
    <name evidence="10" type="ORF">BCR39DRAFT_547553</name>
</gene>
<dbReference type="GO" id="GO:0071555">
    <property type="term" value="P:cell wall organization"/>
    <property type="evidence" value="ECO:0007669"/>
    <property type="project" value="UniProtKB-KW"/>
</dbReference>
<dbReference type="InterPro" id="IPR011330">
    <property type="entry name" value="Glyco_hydro/deAcase_b/a-brl"/>
</dbReference>
<protein>
    <recommendedName>
        <fullName evidence="9">NodB homology domain-containing protein</fullName>
    </recommendedName>
</protein>
<keyword evidence="11" id="KW-1185">Reference proteome</keyword>
<evidence type="ECO:0000313" key="10">
    <source>
        <dbReference type="EMBL" id="ORY24217.1"/>
    </source>
</evidence>
<dbReference type="PANTHER" id="PTHR43123">
    <property type="entry name" value="POLYSACCHARIDE DEACETYLASE-RELATED"/>
    <property type="match status" value="1"/>
</dbReference>
<feature type="compositionally biased region" description="Polar residues" evidence="8">
    <location>
        <begin position="1"/>
        <end position="10"/>
    </location>
</feature>
<evidence type="ECO:0000256" key="2">
    <source>
        <dbReference type="ARBA" id="ARBA00022475"/>
    </source>
</evidence>
<dbReference type="Proteomes" id="UP000193986">
    <property type="component" value="Unassembled WGS sequence"/>
</dbReference>
<evidence type="ECO:0000259" key="9">
    <source>
        <dbReference type="PROSITE" id="PS51677"/>
    </source>
</evidence>
<reference evidence="10 11" key="1">
    <citation type="submission" date="2016-07" db="EMBL/GenBank/DDBJ databases">
        <title>Pervasive Adenine N6-methylation of Active Genes in Fungi.</title>
        <authorList>
            <consortium name="DOE Joint Genome Institute"/>
            <person name="Mondo S.J."/>
            <person name="Dannebaum R.O."/>
            <person name="Kuo R.C."/>
            <person name="Labutti K."/>
            <person name="Haridas S."/>
            <person name="Kuo A."/>
            <person name="Salamov A."/>
            <person name="Ahrendt S.R."/>
            <person name="Lipzen A."/>
            <person name="Sullivan W."/>
            <person name="Andreopoulos W.B."/>
            <person name="Clum A."/>
            <person name="Lindquist E."/>
            <person name="Daum C."/>
            <person name="Ramamoorthy G.K."/>
            <person name="Gryganskyi A."/>
            <person name="Culley D."/>
            <person name="Magnuson J.K."/>
            <person name="James T.Y."/>
            <person name="O'Malley M.A."/>
            <person name="Stajich J.E."/>
            <person name="Spatafora J.W."/>
            <person name="Visel A."/>
            <person name="Grigoriev I.V."/>
        </authorList>
    </citation>
    <scope>NUCLEOTIDE SEQUENCE [LARGE SCALE GENOMIC DNA]</scope>
    <source>
        <strain evidence="10 11">68-887.2</strain>
    </source>
</reference>
<comment type="subcellular location">
    <subcellularLocation>
        <location evidence="1">Cell membrane</location>
        <topology evidence="1">Lipid-anchor</topology>
        <topology evidence="1">GPI-anchor</topology>
    </subcellularLocation>
</comment>
<dbReference type="GO" id="GO:0016810">
    <property type="term" value="F:hydrolase activity, acting on carbon-nitrogen (but not peptide) bonds"/>
    <property type="evidence" value="ECO:0007669"/>
    <property type="project" value="InterPro"/>
</dbReference>
<organism evidence="10 11">
    <name type="scientific">Naematelia encephala</name>
    <dbReference type="NCBI Taxonomy" id="71784"/>
    <lineage>
        <taxon>Eukaryota</taxon>
        <taxon>Fungi</taxon>
        <taxon>Dikarya</taxon>
        <taxon>Basidiomycota</taxon>
        <taxon>Agaricomycotina</taxon>
        <taxon>Tremellomycetes</taxon>
        <taxon>Tremellales</taxon>
        <taxon>Naemateliaceae</taxon>
        <taxon>Naematelia</taxon>
    </lineage>
</organism>
<dbReference type="STRING" id="71784.A0A1Y2APT1"/>
<dbReference type="InParanoid" id="A0A1Y2APT1"/>
<evidence type="ECO:0000256" key="7">
    <source>
        <dbReference type="ARBA" id="ARBA00023316"/>
    </source>
</evidence>
<accession>A0A1Y2APT1</accession>
<dbReference type="InterPro" id="IPR002509">
    <property type="entry name" value="NODB_dom"/>
</dbReference>
<feature type="domain" description="NodB homology" evidence="9">
    <location>
        <begin position="83"/>
        <end position="310"/>
    </location>
</feature>
<evidence type="ECO:0000256" key="4">
    <source>
        <dbReference type="ARBA" id="ARBA00023136"/>
    </source>
</evidence>
<keyword evidence="7" id="KW-0961">Cell wall biogenesis/degradation</keyword>
<dbReference type="SUPFAM" id="SSF88713">
    <property type="entry name" value="Glycoside hydrolase/deacetylase"/>
    <property type="match status" value="1"/>
</dbReference>
<name>A0A1Y2APT1_9TREE</name>
<keyword evidence="3" id="KW-0336">GPI-anchor</keyword>
<dbReference type="EMBL" id="MCFC01000070">
    <property type="protein sequence ID" value="ORY24217.1"/>
    <property type="molecule type" value="Genomic_DNA"/>
</dbReference>
<evidence type="ECO:0000256" key="6">
    <source>
        <dbReference type="ARBA" id="ARBA00023288"/>
    </source>
</evidence>
<dbReference type="GO" id="GO:0005975">
    <property type="term" value="P:carbohydrate metabolic process"/>
    <property type="evidence" value="ECO:0007669"/>
    <property type="project" value="InterPro"/>
</dbReference>
<sequence length="331" mass="37742">MADTELNSKTPFDRTEKTIKGYGPTHPSGKWPGGAKVAVSFCLNYEEGGEYSIRNGDKFHQRDFHEYENRLTSDMPRVGIVDPAMESQYSYGSRAGVWRIYEAFRKRDMTLTLYGVAAALKCNPKVTQLAVKYGFECGSHGSRWIQHATITPEEEAAQIREGIKIWASQGPVPVGWFLGRPSKLSAYLVHEEYKKAGLPPLTWWSDLYVDDVPHWRPRPGGKKDEGMLCLPYSYDNNDFKFSQPAGWRSPKIYEDHLIAAFDELWAEAERSGTDKMMTIGLHCRVIGKPGRIGALERFLDHLKAKGAWVTTRQNIAEHWMKLYPYDPETAW</sequence>
<dbReference type="Pfam" id="PF01522">
    <property type="entry name" value="Polysacc_deac_1"/>
    <property type="match status" value="1"/>
</dbReference>
<dbReference type="OrthoDB" id="9970124at2759"/>
<dbReference type="AlphaFoldDB" id="A0A1Y2APT1"/>